<reference evidence="8 9" key="1">
    <citation type="submission" date="2015-05" db="EMBL/GenBank/DDBJ databases">
        <title>Distinctive expansion of gene families associated with plant cell wall degradation and secondary metabolism in the genomes of grapevine trunk pathogens.</title>
        <authorList>
            <person name="Lawrence D.P."/>
            <person name="Travadon R."/>
            <person name="Rolshausen P.E."/>
            <person name="Baumgartner K."/>
        </authorList>
    </citation>
    <scope>NUCLEOTIDE SEQUENCE [LARGE SCALE GENOMIC DNA]</scope>
    <source>
        <strain evidence="8">UCRPC4</strain>
    </source>
</reference>
<evidence type="ECO:0000256" key="1">
    <source>
        <dbReference type="ARBA" id="ARBA00005519"/>
    </source>
</evidence>
<sequence length="327" mass="34894">MPSLLSSALLAVLALAPTTFSLPALLSRATTYPASTHCGDYDYVNLIGYPWIVYNMLYNSASTVGTQCTNYDSITTLSSGNQAVVWSSVTSIDYVESTSNVPKGYSFVGLTTNLEVQLSSISSIPASYTWTRTNTTEFKGNICFDFMTSDTKGDSTSTAAEEHMLWLQYEGGQLPIGYSSGPVATIDSLYGTSWKLYSGQNTDTGIVVRSLLPVTQFDGSFDGDIKDWLDALKDLGAFDDSTYVNVGNAGTEMFYGDAVMNATLGLQIDLGTDEDVYSADDTAAITTSASSAAAAAAAAAAAVAAQQYKQQQKQQQQYSQIETTNLS</sequence>
<evidence type="ECO:0000313" key="8">
    <source>
        <dbReference type="EMBL" id="KKY29266.1"/>
    </source>
</evidence>
<protein>
    <recommendedName>
        <fullName evidence="3">xyloglucan-specific endo-beta-1,4-glucanase</fullName>
        <ecNumber evidence="3">3.2.1.151</ecNumber>
    </recommendedName>
    <alternativeName>
        <fullName evidence="4">Xyloglucanase A</fullName>
    </alternativeName>
    <alternativeName>
        <fullName evidence="5">Xyloglucanendohydrolase A</fullName>
    </alternativeName>
</protein>
<dbReference type="Gene3D" id="2.60.120.180">
    <property type="match status" value="1"/>
</dbReference>
<keyword evidence="7" id="KW-0732">Signal</keyword>
<evidence type="ECO:0000256" key="3">
    <source>
        <dbReference type="ARBA" id="ARBA00038882"/>
    </source>
</evidence>
<keyword evidence="6" id="KW-0326">Glycosidase</keyword>
<evidence type="ECO:0000256" key="4">
    <source>
        <dbReference type="ARBA" id="ARBA00041304"/>
    </source>
</evidence>
<dbReference type="GO" id="GO:0033946">
    <property type="term" value="F:xyloglucan-specific endo-beta-1,4-glucanase activity"/>
    <property type="evidence" value="ECO:0007669"/>
    <property type="project" value="UniProtKB-EC"/>
</dbReference>
<evidence type="ECO:0000256" key="6">
    <source>
        <dbReference type="RuleBase" id="RU361163"/>
    </source>
</evidence>
<gene>
    <name evidence="8" type="ORF">UCRPC4_g00057</name>
</gene>
<evidence type="ECO:0000256" key="7">
    <source>
        <dbReference type="SAM" id="SignalP"/>
    </source>
</evidence>
<dbReference type="EMBL" id="LCWF01000001">
    <property type="protein sequence ID" value="KKY29266.1"/>
    <property type="molecule type" value="Genomic_DNA"/>
</dbReference>
<dbReference type="PANTHER" id="PTHR34002:SF9">
    <property type="entry name" value="XYLOGLUCAN-SPECIFIC ENDO-BETA-1,4-GLUCANASE A"/>
    <property type="match status" value="1"/>
</dbReference>
<keyword evidence="6" id="KW-0378">Hydrolase</keyword>
<name>A0A0G2F4T7_PHACM</name>
<comment type="similarity">
    <text evidence="1 6">Belongs to the glycosyl hydrolase 12 (cellulase H) family.</text>
</comment>
<dbReference type="InterPro" id="IPR002594">
    <property type="entry name" value="GH12"/>
</dbReference>
<feature type="chain" id="PRO_5002543895" description="xyloglucan-specific endo-beta-1,4-glucanase" evidence="7">
    <location>
        <begin position="22"/>
        <end position="327"/>
    </location>
</feature>
<evidence type="ECO:0000256" key="5">
    <source>
        <dbReference type="ARBA" id="ARBA00043018"/>
    </source>
</evidence>
<dbReference type="OrthoDB" id="89349at2759"/>
<dbReference type="AlphaFoldDB" id="A0A0G2F4T7"/>
<proteinExistence type="inferred from homology"/>
<accession>A0A0G2F4T7</accession>
<dbReference type="Pfam" id="PF01670">
    <property type="entry name" value="Glyco_hydro_12"/>
    <property type="match status" value="1"/>
</dbReference>
<comment type="catalytic activity">
    <reaction evidence="2">
        <text>xyloglucan + H2O = xyloglucan oligosaccharides.</text>
        <dbReference type="EC" id="3.2.1.151"/>
    </reaction>
</comment>
<dbReference type="GO" id="GO:0000272">
    <property type="term" value="P:polysaccharide catabolic process"/>
    <property type="evidence" value="ECO:0007669"/>
    <property type="project" value="UniProtKB-KW"/>
</dbReference>
<keyword evidence="6" id="KW-0119">Carbohydrate metabolism</keyword>
<dbReference type="InterPro" id="IPR013320">
    <property type="entry name" value="ConA-like_dom_sf"/>
</dbReference>
<organism evidence="8 9">
    <name type="scientific">Phaeomoniella chlamydospora</name>
    <name type="common">Phaeoacremonium chlamydosporum</name>
    <dbReference type="NCBI Taxonomy" id="158046"/>
    <lineage>
        <taxon>Eukaryota</taxon>
        <taxon>Fungi</taxon>
        <taxon>Dikarya</taxon>
        <taxon>Ascomycota</taxon>
        <taxon>Pezizomycotina</taxon>
        <taxon>Eurotiomycetes</taxon>
        <taxon>Chaetothyriomycetidae</taxon>
        <taxon>Phaeomoniellales</taxon>
        <taxon>Phaeomoniellaceae</taxon>
        <taxon>Phaeomoniella</taxon>
    </lineage>
</organism>
<dbReference type="EC" id="3.2.1.151" evidence="3"/>
<dbReference type="Proteomes" id="UP000053317">
    <property type="component" value="Unassembled WGS sequence"/>
</dbReference>
<keyword evidence="9" id="KW-1185">Reference proteome</keyword>
<evidence type="ECO:0000256" key="2">
    <source>
        <dbReference type="ARBA" id="ARBA00037012"/>
    </source>
</evidence>
<dbReference type="SUPFAM" id="SSF49899">
    <property type="entry name" value="Concanavalin A-like lectins/glucanases"/>
    <property type="match status" value="1"/>
</dbReference>
<dbReference type="PANTHER" id="PTHR34002">
    <property type="entry name" value="BLR1656 PROTEIN"/>
    <property type="match status" value="1"/>
</dbReference>
<evidence type="ECO:0000313" key="9">
    <source>
        <dbReference type="Proteomes" id="UP000053317"/>
    </source>
</evidence>
<feature type="signal peptide" evidence="7">
    <location>
        <begin position="1"/>
        <end position="21"/>
    </location>
</feature>
<dbReference type="GO" id="GO:0008810">
    <property type="term" value="F:cellulase activity"/>
    <property type="evidence" value="ECO:0007669"/>
    <property type="project" value="InterPro"/>
</dbReference>
<reference evidence="8 9" key="2">
    <citation type="submission" date="2015-05" db="EMBL/GenBank/DDBJ databases">
        <authorList>
            <person name="Morales-Cruz A."/>
            <person name="Amrine K.C."/>
            <person name="Cantu D."/>
        </authorList>
    </citation>
    <scope>NUCLEOTIDE SEQUENCE [LARGE SCALE GENOMIC DNA]</scope>
    <source>
        <strain evidence="8">UCRPC4</strain>
    </source>
</reference>
<keyword evidence="6" id="KW-0624">Polysaccharide degradation</keyword>
<dbReference type="InterPro" id="IPR013319">
    <property type="entry name" value="GH11/12"/>
</dbReference>
<comment type="caution">
    <text evidence="8">The sequence shown here is derived from an EMBL/GenBank/DDBJ whole genome shotgun (WGS) entry which is preliminary data.</text>
</comment>